<dbReference type="AlphaFoldDB" id="A0A810KVB6"/>
<keyword evidence="2" id="KW-1185">Reference proteome</keyword>
<sequence length="77" mass="8516">MQYVVVVLRDRHGRILAGDLDPLVVVDEPMCDRSDEASTAALSAGRCQESDTVRLPAGTDLSRLELYWQPRMDRAAG</sequence>
<evidence type="ECO:0000313" key="2">
    <source>
        <dbReference type="Proteomes" id="UP000680750"/>
    </source>
</evidence>
<dbReference type="Proteomes" id="UP000680750">
    <property type="component" value="Chromosome"/>
</dbReference>
<reference evidence="1" key="1">
    <citation type="submission" date="2020-08" db="EMBL/GenBank/DDBJ databases">
        <title>Whole genome shotgun sequence of Actinocatenispora sera NBRC 101916.</title>
        <authorList>
            <person name="Komaki H."/>
            <person name="Tamura T."/>
        </authorList>
    </citation>
    <scope>NUCLEOTIDE SEQUENCE</scope>
    <source>
        <strain evidence="1">NBRC 101916</strain>
    </source>
</reference>
<dbReference type="KEGG" id="aser:Asera_07230"/>
<name>A0A810KVB6_9ACTN</name>
<organism evidence="1 2">
    <name type="scientific">Actinocatenispora sera</name>
    <dbReference type="NCBI Taxonomy" id="390989"/>
    <lineage>
        <taxon>Bacteria</taxon>
        <taxon>Bacillati</taxon>
        <taxon>Actinomycetota</taxon>
        <taxon>Actinomycetes</taxon>
        <taxon>Micromonosporales</taxon>
        <taxon>Micromonosporaceae</taxon>
        <taxon>Actinocatenispora</taxon>
    </lineage>
</organism>
<proteinExistence type="predicted"/>
<protein>
    <submittedName>
        <fullName evidence="1">Uncharacterized protein</fullName>
    </submittedName>
</protein>
<dbReference type="EMBL" id="AP023354">
    <property type="protein sequence ID" value="BCJ26615.1"/>
    <property type="molecule type" value="Genomic_DNA"/>
</dbReference>
<evidence type="ECO:0000313" key="1">
    <source>
        <dbReference type="EMBL" id="BCJ26615.1"/>
    </source>
</evidence>
<dbReference type="RefSeq" id="WP_030449439.1">
    <property type="nucleotide sequence ID" value="NZ_AP023354.1"/>
</dbReference>
<gene>
    <name evidence="1" type="ORF">Asera_07230</name>
</gene>
<accession>A0A810KVB6</accession>